<dbReference type="VEuPathDB" id="FungiDB:CAGL0C02673g"/>
<dbReference type="VEuPathDB" id="FungiDB:GWK60_C02299"/>
<dbReference type="CDD" id="cd22952">
    <property type="entry name" value="ART10-like"/>
    <property type="match status" value="1"/>
</dbReference>
<dbReference type="VEuPathDB" id="FungiDB:GW608_C02541"/>
<organism evidence="2 3">
    <name type="scientific">Candida glabrata</name>
    <name type="common">Yeast</name>
    <name type="synonym">Torulopsis glabrata</name>
    <dbReference type="NCBI Taxonomy" id="5478"/>
    <lineage>
        <taxon>Eukaryota</taxon>
        <taxon>Fungi</taxon>
        <taxon>Dikarya</taxon>
        <taxon>Ascomycota</taxon>
        <taxon>Saccharomycotina</taxon>
        <taxon>Saccharomycetes</taxon>
        <taxon>Saccharomycetales</taxon>
        <taxon>Saccharomycetaceae</taxon>
        <taxon>Nakaseomyces</taxon>
    </lineage>
</organism>
<sequence>MAPKLDIILHPPENGEFYSSDDLISGTIVLDLTKSLSIKQIKVGLKGFTETTTKMDSEYVFPQNGMLGPATENKSYHNLVREERRVFPPDNVWDALEGSSKPFKVKPGHYEYMFQFNKLPSKPMCLKNHTKKTICFVSKSQSTMPPSFNTQWRELNKIDNLDLYFYSFGKIIYVVEVEIEMGRPRTWFKPFDKMLREPKIIEFIPEPKKFASNETVTRSGRNNHGVIDYISKNNSSKSLSAMQESEDGVTAIAPNGPDEKFLARNLDQLDINNDLEYEIEETEENPMKRYKCRYPLGLPDGASMMWVEVRSRDIDTIYRQDFLFRQGSGNFDNVYLIVKGNLSFSDFSNISVKPTRLQLNLLETVSYLSQGIGNENFSSLKLMEIDNLSKSDRPLFDTNELKFISSKNHEIMECEIKLKDNPILKRLQFNEEDYKHRGNRLYSFKTCVITRLFSYQLLIDWNINGQTRQTETIIPVQVFAHKRPPPVNEALPRYVEPPSYDDHV</sequence>
<evidence type="ECO:0000259" key="1">
    <source>
        <dbReference type="Pfam" id="PF00339"/>
    </source>
</evidence>
<dbReference type="AlphaFoldDB" id="A0A0W0CMF5"/>
<evidence type="ECO:0000313" key="2">
    <source>
        <dbReference type="EMBL" id="KTA99500.1"/>
    </source>
</evidence>
<dbReference type="GO" id="GO:0030674">
    <property type="term" value="F:protein-macromolecule adaptor activity"/>
    <property type="evidence" value="ECO:0007669"/>
    <property type="project" value="TreeGrafter"/>
</dbReference>
<dbReference type="InterPro" id="IPR014752">
    <property type="entry name" value="Arrestin-like_C"/>
</dbReference>
<dbReference type="OMA" id="YSFKTCT"/>
<feature type="domain" description="Arrestin-like N-terminal" evidence="1">
    <location>
        <begin position="15"/>
        <end position="124"/>
    </location>
</feature>
<protein>
    <submittedName>
        <fullName evidence="2">Arrestin-related trafficking adapter 10</fullName>
    </submittedName>
</protein>
<comment type="caution">
    <text evidence="2">The sequence shown here is derived from an EMBL/GenBank/DDBJ whole genome shotgun (WGS) entry which is preliminary data.</text>
</comment>
<evidence type="ECO:0000313" key="3">
    <source>
        <dbReference type="Proteomes" id="UP000054886"/>
    </source>
</evidence>
<dbReference type="InterPro" id="IPR050357">
    <property type="entry name" value="Arrestin_domain-protein"/>
</dbReference>
<reference evidence="2 3" key="1">
    <citation type="submission" date="2015-10" db="EMBL/GenBank/DDBJ databases">
        <title>Draft genomes sequences of Candida glabrata isolates 1A, 1B, 2A, 2B, 3A and 3B.</title>
        <authorList>
            <person name="Haavelsrud O.E."/>
            <person name="Gaustad P."/>
        </authorList>
    </citation>
    <scope>NUCLEOTIDE SEQUENCE [LARGE SCALE GENOMIC DNA]</scope>
    <source>
        <strain evidence="2">910700640</strain>
    </source>
</reference>
<name>A0A0W0CMF5_CANGB</name>
<dbReference type="Proteomes" id="UP000054886">
    <property type="component" value="Unassembled WGS sequence"/>
</dbReference>
<dbReference type="Gene3D" id="2.60.40.640">
    <property type="match status" value="1"/>
</dbReference>
<dbReference type="InterPro" id="IPR011021">
    <property type="entry name" value="Arrestin-like_N"/>
</dbReference>
<dbReference type="VEuPathDB" id="FungiDB:GVI51_C02475"/>
<proteinExistence type="predicted"/>
<accession>A0A0W0CMF5</accession>
<dbReference type="PhylomeDB" id="A0A0W0CMF5"/>
<dbReference type="EMBL" id="LLZZ01000144">
    <property type="protein sequence ID" value="KTA99500.1"/>
    <property type="molecule type" value="Genomic_DNA"/>
</dbReference>
<dbReference type="PANTHER" id="PTHR11188:SF174">
    <property type="entry name" value="ARRESTIN-RELATED TRAFFICKING ADAPTER 10-RELATED"/>
    <property type="match status" value="1"/>
</dbReference>
<dbReference type="PANTHER" id="PTHR11188">
    <property type="entry name" value="ARRESTIN DOMAIN CONTAINING PROTEIN"/>
    <property type="match status" value="1"/>
</dbReference>
<dbReference type="VEuPathDB" id="FungiDB:B1J91_C02673g"/>
<dbReference type="GO" id="GO:0031625">
    <property type="term" value="F:ubiquitin protein ligase binding"/>
    <property type="evidence" value="ECO:0007669"/>
    <property type="project" value="TreeGrafter"/>
</dbReference>
<dbReference type="Pfam" id="PF00339">
    <property type="entry name" value="Arrestin_N"/>
    <property type="match status" value="1"/>
</dbReference>
<dbReference type="GO" id="GO:0070086">
    <property type="term" value="P:ubiquitin-dependent endocytosis"/>
    <property type="evidence" value="ECO:0007669"/>
    <property type="project" value="TreeGrafter"/>
</dbReference>
<gene>
    <name evidence="2" type="ORF">AO440_000508</name>
</gene>
<dbReference type="GO" id="GO:0005829">
    <property type="term" value="C:cytosol"/>
    <property type="evidence" value="ECO:0007669"/>
    <property type="project" value="TreeGrafter"/>
</dbReference>
<dbReference type="OrthoDB" id="3365616at2759"/>